<dbReference type="Gene3D" id="1.10.260.40">
    <property type="entry name" value="lambda repressor-like DNA-binding domains"/>
    <property type="match status" value="1"/>
</dbReference>
<proteinExistence type="predicted"/>
<dbReference type="OrthoDB" id="7859023at2"/>
<evidence type="ECO:0000313" key="3">
    <source>
        <dbReference type="Proteomes" id="UP000321638"/>
    </source>
</evidence>
<sequence>MPAALKFHEVFADLIDRSPLTQREIATKLGYDRQNIVSMFKSGQAKVPINKIGPLARILEVDAVWLLRRCLQEYHPDLWAVLEDTLGPRVTAHEVEILTALRVATDDMDPRLSTPSAKAKVNELAIALTT</sequence>
<evidence type="ECO:0000313" key="2">
    <source>
        <dbReference type="EMBL" id="TXL70868.1"/>
    </source>
</evidence>
<name>A0A5C8PBD8_9HYPH</name>
<dbReference type="InterPro" id="IPR001387">
    <property type="entry name" value="Cro/C1-type_HTH"/>
</dbReference>
<dbReference type="EMBL" id="VDUZ01000052">
    <property type="protein sequence ID" value="TXL70868.1"/>
    <property type="molecule type" value="Genomic_DNA"/>
</dbReference>
<organism evidence="2 3">
    <name type="scientific">Vineibacter terrae</name>
    <dbReference type="NCBI Taxonomy" id="2586908"/>
    <lineage>
        <taxon>Bacteria</taxon>
        <taxon>Pseudomonadati</taxon>
        <taxon>Pseudomonadota</taxon>
        <taxon>Alphaproteobacteria</taxon>
        <taxon>Hyphomicrobiales</taxon>
        <taxon>Vineibacter</taxon>
    </lineage>
</organism>
<evidence type="ECO:0000259" key="1">
    <source>
        <dbReference type="PROSITE" id="PS50943"/>
    </source>
</evidence>
<comment type="caution">
    <text evidence="2">The sequence shown here is derived from an EMBL/GenBank/DDBJ whole genome shotgun (WGS) entry which is preliminary data.</text>
</comment>
<dbReference type="Proteomes" id="UP000321638">
    <property type="component" value="Unassembled WGS sequence"/>
</dbReference>
<dbReference type="PROSITE" id="PS50943">
    <property type="entry name" value="HTH_CROC1"/>
    <property type="match status" value="1"/>
</dbReference>
<accession>A0A5C8PBD8</accession>
<keyword evidence="3" id="KW-1185">Reference proteome</keyword>
<dbReference type="AlphaFoldDB" id="A0A5C8PBD8"/>
<reference evidence="2 3" key="1">
    <citation type="submission" date="2019-06" db="EMBL/GenBank/DDBJ databases">
        <title>New taxonomy in bacterial strain CC-CFT640, isolated from vineyard.</title>
        <authorList>
            <person name="Lin S.-Y."/>
            <person name="Tsai C.-F."/>
            <person name="Young C.-C."/>
        </authorList>
    </citation>
    <scope>NUCLEOTIDE SEQUENCE [LARGE SCALE GENOMIC DNA]</scope>
    <source>
        <strain evidence="2 3">CC-CFT640</strain>
    </source>
</reference>
<dbReference type="RefSeq" id="WP_147851200.1">
    <property type="nucleotide sequence ID" value="NZ_VDUZ01000052.1"/>
</dbReference>
<dbReference type="CDD" id="cd00093">
    <property type="entry name" value="HTH_XRE"/>
    <property type="match status" value="1"/>
</dbReference>
<dbReference type="GO" id="GO:0003677">
    <property type="term" value="F:DNA binding"/>
    <property type="evidence" value="ECO:0007669"/>
    <property type="project" value="InterPro"/>
</dbReference>
<dbReference type="SUPFAM" id="SSF47413">
    <property type="entry name" value="lambda repressor-like DNA-binding domains"/>
    <property type="match status" value="1"/>
</dbReference>
<gene>
    <name evidence="2" type="ORF">FHP25_32635</name>
</gene>
<protein>
    <submittedName>
        <fullName evidence="2">Helix-turn-helix transcriptional regulator</fullName>
    </submittedName>
</protein>
<feature type="domain" description="HTH cro/C1-type" evidence="1">
    <location>
        <begin position="20"/>
        <end position="66"/>
    </location>
</feature>
<dbReference type="InterPro" id="IPR010982">
    <property type="entry name" value="Lambda_DNA-bd_dom_sf"/>
</dbReference>